<protein>
    <submittedName>
        <fullName evidence="1">DUF1850 domain-containing protein</fullName>
    </submittedName>
</protein>
<reference evidence="1" key="1">
    <citation type="submission" date="2020-11" db="EMBL/GenBank/DDBJ databases">
        <title>Halonatronomonas betainensis gen. nov., sp. nov. a novel haloalkaliphilic representative of the family Halanaerobiacae capable of betaine degradation.</title>
        <authorList>
            <person name="Boltyanskaya Y."/>
            <person name="Kevbrin V."/>
            <person name="Detkova E."/>
            <person name="Grouzdev D.S."/>
            <person name="Koziaeva V."/>
            <person name="Zhilina T."/>
        </authorList>
    </citation>
    <scope>NUCLEOTIDE SEQUENCE</scope>
    <source>
        <strain evidence="1">Z-7014</strain>
    </source>
</reference>
<evidence type="ECO:0000313" key="1">
    <source>
        <dbReference type="EMBL" id="MBF8436495.1"/>
    </source>
</evidence>
<comment type="caution">
    <text evidence="1">The sequence shown here is derived from an EMBL/GenBank/DDBJ whole genome shotgun (WGS) entry which is preliminary data.</text>
</comment>
<gene>
    <name evidence="1" type="ORF">I0Q91_05360</name>
</gene>
<dbReference type="Proteomes" id="UP000621436">
    <property type="component" value="Unassembled WGS sequence"/>
</dbReference>
<evidence type="ECO:0000313" key="2">
    <source>
        <dbReference type="Proteomes" id="UP000621436"/>
    </source>
</evidence>
<sequence length="159" mass="18109">MKKIILVLIFLLLIIVLMNYTVGLIVFSSDNGVIKVRPIFVQATEIELKYIHSVAQTQVSENFELDNNGFILNKTVFESYGAGLPLDGGDFKRKNGKFVQEGQNIRIDELVLRVSRTEGQELIVSGEVYDLQLLVEPGQRLFVNFYSPWNYLKLSFGFN</sequence>
<dbReference type="AlphaFoldDB" id="A0A931F636"/>
<dbReference type="InterPro" id="IPR015001">
    <property type="entry name" value="DUF1850"/>
</dbReference>
<dbReference type="Pfam" id="PF08905">
    <property type="entry name" value="DUF1850"/>
    <property type="match status" value="1"/>
</dbReference>
<organism evidence="1 2">
    <name type="scientific">Halonatronomonas betaini</name>
    <dbReference type="NCBI Taxonomy" id="2778430"/>
    <lineage>
        <taxon>Bacteria</taxon>
        <taxon>Bacillati</taxon>
        <taxon>Bacillota</taxon>
        <taxon>Clostridia</taxon>
        <taxon>Halanaerobiales</taxon>
        <taxon>Halarsenatibacteraceae</taxon>
        <taxon>Halonatronomonas</taxon>
    </lineage>
</organism>
<dbReference type="EMBL" id="JADPIE010000002">
    <property type="protein sequence ID" value="MBF8436495.1"/>
    <property type="molecule type" value="Genomic_DNA"/>
</dbReference>
<dbReference type="RefSeq" id="WP_270453388.1">
    <property type="nucleotide sequence ID" value="NZ_JADPIE010000002.1"/>
</dbReference>
<name>A0A931F636_9FIRM</name>
<proteinExistence type="predicted"/>
<accession>A0A931F636</accession>
<keyword evidence="2" id="KW-1185">Reference proteome</keyword>